<proteinExistence type="predicted"/>
<dbReference type="InterPro" id="IPR027383">
    <property type="entry name" value="Znf_put"/>
</dbReference>
<dbReference type="HOGENOM" id="CLU_179277_4_1_4"/>
<protein>
    <recommendedName>
        <fullName evidence="1">Putative zinc-finger domain-containing protein</fullName>
    </recommendedName>
</protein>
<dbReference type="RefSeq" id="WP_414629199.1">
    <property type="nucleotide sequence ID" value="NZ_CP010554.1"/>
</dbReference>
<dbReference type="EMBL" id="CP010554">
    <property type="protein sequence ID" value="AJP47385.1"/>
    <property type="molecule type" value="Genomic_DNA"/>
</dbReference>
<dbReference type="AlphaFoldDB" id="A0A0C5J5W3"/>
<gene>
    <name evidence="2" type="ORF">PG1C_00810</name>
</gene>
<evidence type="ECO:0000259" key="1">
    <source>
        <dbReference type="Pfam" id="PF13490"/>
    </source>
</evidence>
<sequence>MLSCREETELMSQRLDRPLSSGERLGLWFHLLFCKGCRATQKHFAFLRTATRAWREHHDVDSIPR</sequence>
<dbReference type="Pfam" id="PF13490">
    <property type="entry name" value="zf-HC2"/>
    <property type="match status" value="1"/>
</dbReference>
<dbReference type="KEGG" id="rbu:PG1C_00810"/>
<evidence type="ECO:0000313" key="3">
    <source>
        <dbReference type="Proteomes" id="UP000061603"/>
    </source>
</evidence>
<reference evidence="2 3" key="1">
    <citation type="journal article" date="2015" name="Genome Announc.">
        <title>Complete Genome Sequence of a Novel Bacterium within the Family Rhodocyclaceae That Degrades Polycyclic Aromatic Hydrocarbons.</title>
        <authorList>
            <person name="Singleton D.R."/>
            <person name="Dickey A.N."/>
            <person name="Scholl E.H."/>
            <person name="Wright F.A."/>
            <person name="Aitken M.D."/>
        </authorList>
    </citation>
    <scope>NUCLEOTIDE SEQUENCE [LARGE SCALE GENOMIC DNA]</scope>
    <source>
        <strain evidence="3">PG1-Ca6</strain>
    </source>
</reference>
<feature type="domain" description="Putative zinc-finger" evidence="1">
    <location>
        <begin position="4"/>
        <end position="38"/>
    </location>
</feature>
<keyword evidence="3" id="KW-1185">Reference proteome</keyword>
<accession>A0A0C5J5W3</accession>
<organism evidence="2 3">
    <name type="scientific">Rugosibacter aromaticivorans</name>
    <dbReference type="NCBI Taxonomy" id="1565605"/>
    <lineage>
        <taxon>Bacteria</taxon>
        <taxon>Pseudomonadati</taxon>
        <taxon>Pseudomonadota</taxon>
        <taxon>Betaproteobacteria</taxon>
        <taxon>Nitrosomonadales</taxon>
        <taxon>Sterolibacteriaceae</taxon>
        <taxon>Rugosibacter</taxon>
    </lineage>
</organism>
<dbReference type="STRING" id="1565605.PG1C_00810"/>
<dbReference type="Proteomes" id="UP000061603">
    <property type="component" value="Chromosome"/>
</dbReference>
<name>A0A0C5J5W3_9PROT</name>
<evidence type="ECO:0000313" key="2">
    <source>
        <dbReference type="EMBL" id="AJP47385.1"/>
    </source>
</evidence>